<comment type="subunit">
    <text evidence="6">The complex is composed of six subunits: RnfA, RnfB, RnfC, RnfD, RnfE and RnfG.</text>
</comment>
<dbReference type="SMART" id="SM00900">
    <property type="entry name" value="FMN_bind"/>
    <property type="match status" value="1"/>
</dbReference>
<accession>A0ABS5Z6P5</accession>
<evidence type="ECO:0000256" key="7">
    <source>
        <dbReference type="SAM" id="Phobius"/>
    </source>
</evidence>
<dbReference type="EC" id="7.-.-.-" evidence="6"/>
<keyword evidence="6" id="KW-1278">Translocase</keyword>
<dbReference type="PIRSF" id="PIRSF006091">
    <property type="entry name" value="E_trnsport_RnfG"/>
    <property type="match status" value="1"/>
</dbReference>
<evidence type="ECO:0000259" key="8">
    <source>
        <dbReference type="SMART" id="SM00900"/>
    </source>
</evidence>
<dbReference type="NCBIfam" id="NF002519">
    <property type="entry name" value="PRK01908.1"/>
    <property type="match status" value="1"/>
</dbReference>
<comment type="function">
    <text evidence="6">Part of a membrane-bound complex that couples electron transfer with translocation of ions across the membrane.</text>
</comment>
<keyword evidence="4 6" id="KW-0288">FMN</keyword>
<evidence type="ECO:0000256" key="6">
    <source>
        <dbReference type="HAMAP-Rule" id="MF_00479"/>
    </source>
</evidence>
<evidence type="ECO:0000256" key="5">
    <source>
        <dbReference type="ARBA" id="ARBA00022982"/>
    </source>
</evidence>
<dbReference type="NCBIfam" id="TIGR01947">
    <property type="entry name" value="rnfG"/>
    <property type="match status" value="1"/>
</dbReference>
<evidence type="ECO:0000256" key="3">
    <source>
        <dbReference type="ARBA" id="ARBA00022630"/>
    </source>
</evidence>
<comment type="cofactor">
    <cofactor evidence="6">
        <name>FMN</name>
        <dbReference type="ChEBI" id="CHEBI:58210"/>
    </cofactor>
</comment>
<feature type="domain" description="FMN-binding" evidence="8">
    <location>
        <begin position="104"/>
        <end position="196"/>
    </location>
</feature>
<dbReference type="PANTHER" id="PTHR36118:SF1">
    <property type="entry name" value="ION-TRANSLOCATING OXIDOREDUCTASE COMPLEX SUBUNIT G"/>
    <property type="match status" value="1"/>
</dbReference>
<keyword evidence="6 7" id="KW-0472">Membrane</keyword>
<gene>
    <name evidence="9" type="primary">rsxG</name>
    <name evidence="6" type="synonym">rnfG</name>
    <name evidence="9" type="ORF">KCG35_01510</name>
</gene>
<dbReference type="HAMAP" id="MF_00479">
    <property type="entry name" value="RsxG_RnfG"/>
    <property type="match status" value="1"/>
</dbReference>
<proteinExistence type="inferred from homology"/>
<sequence>MNVIGIAITRNSLLLGVFAALTVGVIAVTYALTKDRIADQIREAEAKALYEILPEVSHDNDLLKTAISIAPNEDLGNEKPVQSYVAFQKQQPSAIILPAIAPDGYNGRILLLVGIYADGTLSGVRVISHKETPGLGDAIDTKVSDWILGFAGKSLTNPNQDRWAVKKDGGDFDQFTGATITPRTVVGAVKRTLNYFNKHQDTLFQQGLQQLRTHDGE</sequence>
<dbReference type="EMBL" id="JAGSOY010000002">
    <property type="protein sequence ID" value="MBU2709730.1"/>
    <property type="molecule type" value="Genomic_DNA"/>
</dbReference>
<keyword evidence="6 7" id="KW-1133">Transmembrane helix</keyword>
<keyword evidence="6 7" id="KW-0812">Transmembrane</keyword>
<dbReference type="Proteomes" id="UP000690515">
    <property type="component" value="Unassembled WGS sequence"/>
</dbReference>
<comment type="similarity">
    <text evidence="6">Belongs to the RnfG family.</text>
</comment>
<keyword evidence="6" id="KW-0997">Cell inner membrane</keyword>
<name>A0ABS5Z6P5_9GAMM</name>
<evidence type="ECO:0000313" key="10">
    <source>
        <dbReference type="Proteomes" id="UP000690515"/>
    </source>
</evidence>
<keyword evidence="10" id="KW-1185">Reference proteome</keyword>
<evidence type="ECO:0000256" key="1">
    <source>
        <dbReference type="ARBA" id="ARBA00022448"/>
    </source>
</evidence>
<keyword evidence="2 6" id="KW-0597">Phosphoprotein</keyword>
<evidence type="ECO:0000313" key="9">
    <source>
        <dbReference type="EMBL" id="MBU2709730.1"/>
    </source>
</evidence>
<keyword evidence="3 6" id="KW-0285">Flavoprotein</keyword>
<organism evidence="9 10">
    <name type="scientific">Zooshikella harenae</name>
    <dbReference type="NCBI Taxonomy" id="2827238"/>
    <lineage>
        <taxon>Bacteria</taxon>
        <taxon>Pseudomonadati</taxon>
        <taxon>Pseudomonadota</taxon>
        <taxon>Gammaproteobacteria</taxon>
        <taxon>Oceanospirillales</taxon>
        <taxon>Zooshikellaceae</taxon>
        <taxon>Zooshikella</taxon>
    </lineage>
</organism>
<evidence type="ECO:0000256" key="2">
    <source>
        <dbReference type="ARBA" id="ARBA00022553"/>
    </source>
</evidence>
<dbReference type="Pfam" id="PF04205">
    <property type="entry name" value="FMN_bind"/>
    <property type="match status" value="1"/>
</dbReference>
<feature type="modified residue" description="FMN phosphoryl threonine" evidence="6">
    <location>
        <position position="179"/>
    </location>
</feature>
<dbReference type="PANTHER" id="PTHR36118">
    <property type="entry name" value="ION-TRANSLOCATING OXIDOREDUCTASE COMPLEX SUBUNIT G"/>
    <property type="match status" value="1"/>
</dbReference>
<feature type="transmembrane region" description="Helical" evidence="7">
    <location>
        <begin position="12"/>
        <end position="32"/>
    </location>
</feature>
<comment type="subcellular location">
    <subcellularLocation>
        <location evidence="6">Cell inner membrane</location>
        <topology evidence="6">Single-pass membrane protein</topology>
    </subcellularLocation>
</comment>
<reference evidence="9 10" key="1">
    <citation type="submission" date="2021-04" db="EMBL/GenBank/DDBJ databases">
        <authorList>
            <person name="Pira H."/>
            <person name="Risdian C."/>
            <person name="Wink J."/>
        </authorList>
    </citation>
    <scope>NUCLEOTIDE SEQUENCE [LARGE SCALE GENOMIC DNA]</scope>
    <source>
        <strain evidence="9 10">WH53</strain>
    </source>
</reference>
<dbReference type="InterPro" id="IPR010209">
    <property type="entry name" value="Ion_transpt_RnfG/RsxG"/>
</dbReference>
<dbReference type="InterPro" id="IPR007329">
    <property type="entry name" value="FMN-bd"/>
</dbReference>
<evidence type="ECO:0000256" key="4">
    <source>
        <dbReference type="ARBA" id="ARBA00022643"/>
    </source>
</evidence>
<keyword evidence="6" id="KW-1003">Cell membrane</keyword>
<comment type="caution">
    <text evidence="9">The sequence shown here is derived from an EMBL/GenBank/DDBJ whole genome shotgun (WGS) entry which is preliminary data.</text>
</comment>
<keyword evidence="5 6" id="KW-0249">Electron transport</keyword>
<protein>
    <recommendedName>
        <fullName evidence="6">Ion-translocating oxidoreductase complex subunit G</fullName>
        <ecNumber evidence="6">7.-.-.-</ecNumber>
    </recommendedName>
    <alternativeName>
        <fullName evidence="6">Rnf electron transport complex subunit G</fullName>
    </alternativeName>
</protein>
<dbReference type="RefSeq" id="WP_215817896.1">
    <property type="nucleotide sequence ID" value="NZ_JAGSOY010000002.1"/>
</dbReference>
<keyword evidence="1 6" id="KW-0813">Transport</keyword>